<feature type="chain" id="PRO_5037296285" evidence="1">
    <location>
        <begin position="42"/>
        <end position="695"/>
    </location>
</feature>
<feature type="signal peptide" evidence="1">
    <location>
        <begin position="1"/>
        <end position="41"/>
    </location>
</feature>
<evidence type="ECO:0000313" key="2">
    <source>
        <dbReference type="EMBL" id="MBF9069148.1"/>
    </source>
</evidence>
<proteinExistence type="predicted"/>
<dbReference type="RefSeq" id="WP_196194313.1">
    <property type="nucleotide sequence ID" value="NZ_JADPRT010000005.1"/>
</dbReference>
<protein>
    <submittedName>
        <fullName evidence="2">Uncharacterized protein</fullName>
    </submittedName>
</protein>
<dbReference type="EMBL" id="JADPRT010000005">
    <property type="protein sequence ID" value="MBF9069148.1"/>
    <property type="molecule type" value="Genomic_DNA"/>
</dbReference>
<organism evidence="2 3">
    <name type="scientific">Streptacidiphilus fuscans</name>
    <dbReference type="NCBI Taxonomy" id="2789292"/>
    <lineage>
        <taxon>Bacteria</taxon>
        <taxon>Bacillati</taxon>
        <taxon>Actinomycetota</taxon>
        <taxon>Actinomycetes</taxon>
        <taxon>Kitasatosporales</taxon>
        <taxon>Streptomycetaceae</taxon>
        <taxon>Streptacidiphilus</taxon>
    </lineage>
</organism>
<evidence type="ECO:0000256" key="1">
    <source>
        <dbReference type="SAM" id="SignalP"/>
    </source>
</evidence>
<name>A0A931B2M5_9ACTN</name>
<keyword evidence="3" id="KW-1185">Reference proteome</keyword>
<evidence type="ECO:0000313" key="3">
    <source>
        <dbReference type="Proteomes" id="UP000657385"/>
    </source>
</evidence>
<dbReference type="AlphaFoldDB" id="A0A931B2M5"/>
<sequence>MRALPSTSVRRLGRSGRGKACLALACAAGFVLASVAGSASAEATPSASAAPPPGVPLPGAASASASGITLPGGDRVVYQGASGSRTYNVVGRDGRTVPFLKFDPGHGHSYVIPASALSDVASLDTAQYDVPQLSHSAGPLPTTRARQAPSGYPLHVVQINAKDLTSAPAQNALSFVMNVDSAGKFASVIPDIDGVARVAVPVGNYAIYTGFAEYDASGNPTGLRLVLQDNLVVPNSSGVTMVTADERAATAQVSAATPRPATSDDVTLDVIRTDAVGNAVPVQAVASGNVFVSPQGAPTIGKLSSQAMWDGVSPAGTGSPYRYDLLLPSAADVPANETIPVSASGLASLHYTFDTDASNTAHTGLYEIGVRSQQLGGLVGTYPVTVPESLTDYVTAPLPTGFSWLQSYYAELGRAPDEGFAGLQPGDLPSFTAGQQVWRTWGHGPLAPQVGQFSGPNLCFACVAGTSMGISFNGDFTDSEPETSGYYEVPFGYPNPTVENFTVYRDGQQIAQQPGVGAWLSDIPQQVDTYRAVFDVDASGISSVSQATKTHTDLTFVYNPADDPHLTLPPGDSCYEGGADPASCRILPMLNLNYQLSTDGSDTAHAVSVLNLTVGHESYDGQGSQAPAVSAKVEVSFDGGTTWTPAATVPTGRNHYLAVWPDTGAKGSMPSLRVTATDSIGGSITQTITHAYTIG</sequence>
<accession>A0A931B2M5</accession>
<dbReference type="Proteomes" id="UP000657385">
    <property type="component" value="Unassembled WGS sequence"/>
</dbReference>
<keyword evidence="1" id="KW-0732">Signal</keyword>
<comment type="caution">
    <text evidence="2">The sequence shown here is derived from an EMBL/GenBank/DDBJ whole genome shotgun (WGS) entry which is preliminary data.</text>
</comment>
<gene>
    <name evidence="2" type="ORF">I2501_14075</name>
</gene>
<reference evidence="2" key="1">
    <citation type="submission" date="2020-11" db="EMBL/GenBank/DDBJ databases">
        <title>Isolation and identification of active actinomycetes.</title>
        <authorList>
            <person name="Yu B."/>
        </authorList>
    </citation>
    <scope>NUCLEOTIDE SEQUENCE</scope>
    <source>
        <strain evidence="2">NEAU-YB345</strain>
    </source>
</reference>